<evidence type="ECO:0000256" key="1">
    <source>
        <dbReference type="SAM" id="Phobius"/>
    </source>
</evidence>
<protein>
    <submittedName>
        <fullName evidence="2">FixH family protein</fullName>
    </submittedName>
</protein>
<reference evidence="2 3" key="1">
    <citation type="journal article" date="2011" name="Stand. Genomic Sci.">
        <title>Complete genome sequence of Haliscomenobacter hydrossis type strain (O).</title>
        <authorList>
            <consortium name="US DOE Joint Genome Institute (JGI-PGF)"/>
            <person name="Daligault H."/>
            <person name="Lapidus A."/>
            <person name="Zeytun A."/>
            <person name="Nolan M."/>
            <person name="Lucas S."/>
            <person name="Del Rio T.G."/>
            <person name="Tice H."/>
            <person name="Cheng J.F."/>
            <person name="Tapia R."/>
            <person name="Han C."/>
            <person name="Goodwin L."/>
            <person name="Pitluck S."/>
            <person name="Liolios K."/>
            <person name="Pagani I."/>
            <person name="Ivanova N."/>
            <person name="Huntemann M."/>
            <person name="Mavromatis K."/>
            <person name="Mikhailova N."/>
            <person name="Pati A."/>
            <person name="Chen A."/>
            <person name="Palaniappan K."/>
            <person name="Land M."/>
            <person name="Hauser L."/>
            <person name="Brambilla E.M."/>
            <person name="Rohde M."/>
            <person name="Verbarg S."/>
            <person name="Goker M."/>
            <person name="Bristow J."/>
            <person name="Eisen J.A."/>
            <person name="Markowitz V."/>
            <person name="Hugenholtz P."/>
            <person name="Kyrpides N.C."/>
            <person name="Klenk H.P."/>
            <person name="Woyke T."/>
        </authorList>
    </citation>
    <scope>NUCLEOTIDE SEQUENCE [LARGE SCALE GENOMIC DNA]</scope>
    <source>
        <strain evidence="3">ATCC 27775 / DSM 1100 / LMG 10767 / O</strain>
    </source>
</reference>
<sequence>MKFNWGTGIAVFYSLFVITMVYSVYRSTQFDNSLVSDQYYADDLKYQERFDKLSNAQSLKQDLEIQTAESGSQVELFFPGELGRVHGEIHFFCPSDQGSDFKVNIAPNLNHRQVISTSGLKSGLWRVKVDWSDGKKAYYKEEVIQI</sequence>
<dbReference type="RefSeq" id="WP_013762484.1">
    <property type="nucleotide sequence ID" value="NC_015510.1"/>
</dbReference>
<dbReference type="Proteomes" id="UP000008461">
    <property type="component" value="Chromosome"/>
</dbReference>
<reference key="2">
    <citation type="submission" date="2011-04" db="EMBL/GenBank/DDBJ databases">
        <title>Complete sequence of chromosome of Haliscomenobacter hydrossis DSM 1100.</title>
        <authorList>
            <consortium name="US DOE Joint Genome Institute (JGI-PGF)"/>
            <person name="Lucas S."/>
            <person name="Han J."/>
            <person name="Lapidus A."/>
            <person name="Bruce D."/>
            <person name="Goodwin L."/>
            <person name="Pitluck S."/>
            <person name="Peters L."/>
            <person name="Kyrpides N."/>
            <person name="Mavromatis K."/>
            <person name="Ivanova N."/>
            <person name="Ovchinnikova G."/>
            <person name="Pagani I."/>
            <person name="Daligault H."/>
            <person name="Detter J.C."/>
            <person name="Han C."/>
            <person name="Land M."/>
            <person name="Hauser L."/>
            <person name="Markowitz V."/>
            <person name="Cheng J.-F."/>
            <person name="Hugenholtz P."/>
            <person name="Woyke T."/>
            <person name="Wu D."/>
            <person name="Verbarg S."/>
            <person name="Frueling A."/>
            <person name="Brambilla E."/>
            <person name="Klenk H.-P."/>
            <person name="Eisen J.A."/>
        </authorList>
    </citation>
    <scope>NUCLEOTIDE SEQUENCE</scope>
    <source>
        <strain>DSM 1100</strain>
    </source>
</reference>
<evidence type="ECO:0000313" key="3">
    <source>
        <dbReference type="Proteomes" id="UP000008461"/>
    </source>
</evidence>
<keyword evidence="1" id="KW-1133">Transmembrane helix</keyword>
<keyword evidence="3" id="KW-1185">Reference proteome</keyword>
<proteinExistence type="predicted"/>
<organism evidence="2 3">
    <name type="scientific">Haliscomenobacter hydrossis (strain ATCC 27775 / DSM 1100 / LMG 10767 / O)</name>
    <dbReference type="NCBI Taxonomy" id="760192"/>
    <lineage>
        <taxon>Bacteria</taxon>
        <taxon>Pseudomonadati</taxon>
        <taxon>Bacteroidota</taxon>
        <taxon>Saprospiria</taxon>
        <taxon>Saprospirales</taxon>
        <taxon>Haliscomenobacteraceae</taxon>
        <taxon>Haliscomenobacter</taxon>
    </lineage>
</organism>
<dbReference type="eggNOG" id="COG5456">
    <property type="taxonomic scope" value="Bacteria"/>
</dbReference>
<dbReference type="InterPro" id="IPR008620">
    <property type="entry name" value="FixH"/>
</dbReference>
<name>F4KRD0_HALH1</name>
<dbReference type="Pfam" id="PF05751">
    <property type="entry name" value="FixH"/>
    <property type="match status" value="1"/>
</dbReference>
<dbReference type="AlphaFoldDB" id="F4KRD0"/>
<dbReference type="EMBL" id="CP002691">
    <property type="protein sequence ID" value="AEE47920.1"/>
    <property type="molecule type" value="Genomic_DNA"/>
</dbReference>
<dbReference type="HOGENOM" id="CLU_142165_0_0_10"/>
<dbReference type="KEGG" id="hhy:Halhy_0006"/>
<keyword evidence="1" id="KW-0812">Transmembrane</keyword>
<evidence type="ECO:0000313" key="2">
    <source>
        <dbReference type="EMBL" id="AEE47920.1"/>
    </source>
</evidence>
<gene>
    <name evidence="2" type="ordered locus">Halhy_0006</name>
</gene>
<feature type="transmembrane region" description="Helical" evidence="1">
    <location>
        <begin position="6"/>
        <end position="25"/>
    </location>
</feature>
<dbReference type="STRING" id="760192.Halhy_0006"/>
<keyword evidence="1" id="KW-0472">Membrane</keyword>
<accession>F4KRD0</accession>